<name>A0ABQ4E492_9ACTN</name>
<evidence type="ECO:0000313" key="3">
    <source>
        <dbReference type="EMBL" id="GIG89529.1"/>
    </source>
</evidence>
<keyword evidence="4" id="KW-1185">Reference proteome</keyword>
<comment type="caution">
    <text evidence="3">The sequence shown here is derived from an EMBL/GenBank/DDBJ whole genome shotgun (WGS) entry which is preliminary data.</text>
</comment>
<dbReference type="PROSITE" id="PS51257">
    <property type="entry name" value="PROKAR_LIPOPROTEIN"/>
    <property type="match status" value="1"/>
</dbReference>
<gene>
    <name evidence="3" type="ORF">Pen02_44650</name>
</gene>
<feature type="region of interest" description="Disordered" evidence="1">
    <location>
        <begin position="128"/>
        <end position="187"/>
    </location>
</feature>
<accession>A0ABQ4E492</accession>
<feature type="signal peptide" evidence="2">
    <location>
        <begin position="1"/>
        <end position="20"/>
    </location>
</feature>
<sequence>MRTRIGLLLALLLVTGAAGCGGTDREPGIATAGGRTASADAGGGPAPVDEADRARRFGQCMRENGVPNFPDPEIEGGAIRMRAPEGADEAKLKAAQQKCQEYLPNGGEPPKLDPQAQQRMREYARCMRENGVPGFPDPEADGGIRIQGGPGLDPQSEDFKAAERACAGHRPTPPGGSTAGPRTDSQG</sequence>
<proteinExistence type="predicted"/>
<feature type="chain" id="PRO_5046267100" evidence="2">
    <location>
        <begin position="21"/>
        <end position="187"/>
    </location>
</feature>
<reference evidence="3 4" key="1">
    <citation type="submission" date="2021-01" db="EMBL/GenBank/DDBJ databases">
        <title>Whole genome shotgun sequence of Plantactinospora endophytica NBRC 110450.</title>
        <authorList>
            <person name="Komaki H."/>
            <person name="Tamura T."/>
        </authorList>
    </citation>
    <scope>NUCLEOTIDE SEQUENCE [LARGE SCALE GENOMIC DNA]</scope>
    <source>
        <strain evidence="3 4">NBRC 110450</strain>
    </source>
</reference>
<feature type="region of interest" description="Disordered" evidence="1">
    <location>
        <begin position="22"/>
        <end position="51"/>
    </location>
</feature>
<dbReference type="Proteomes" id="UP000646749">
    <property type="component" value="Unassembled WGS sequence"/>
</dbReference>
<keyword evidence="2" id="KW-0732">Signal</keyword>
<evidence type="ECO:0000256" key="1">
    <source>
        <dbReference type="SAM" id="MobiDB-lite"/>
    </source>
</evidence>
<evidence type="ECO:0000313" key="4">
    <source>
        <dbReference type="Proteomes" id="UP000646749"/>
    </source>
</evidence>
<dbReference type="EMBL" id="BONW01000021">
    <property type="protein sequence ID" value="GIG89529.1"/>
    <property type="molecule type" value="Genomic_DNA"/>
</dbReference>
<dbReference type="RefSeq" id="WP_203867996.1">
    <property type="nucleotide sequence ID" value="NZ_BONW01000021.1"/>
</dbReference>
<protein>
    <submittedName>
        <fullName evidence="3">Uncharacterized protein</fullName>
    </submittedName>
</protein>
<evidence type="ECO:0000256" key="2">
    <source>
        <dbReference type="SAM" id="SignalP"/>
    </source>
</evidence>
<organism evidence="3 4">
    <name type="scientific">Plantactinospora endophytica</name>
    <dbReference type="NCBI Taxonomy" id="673535"/>
    <lineage>
        <taxon>Bacteria</taxon>
        <taxon>Bacillati</taxon>
        <taxon>Actinomycetota</taxon>
        <taxon>Actinomycetes</taxon>
        <taxon>Micromonosporales</taxon>
        <taxon>Micromonosporaceae</taxon>
        <taxon>Plantactinospora</taxon>
    </lineage>
</organism>